<keyword evidence="2" id="KW-0040">ANK repeat</keyword>
<proteinExistence type="predicted"/>
<dbReference type="eggNOG" id="ENOG502T0UZ">
    <property type="taxonomic scope" value="Eukaryota"/>
</dbReference>
<protein>
    <submittedName>
        <fullName evidence="4">Uncharacterized protein</fullName>
    </submittedName>
</protein>
<dbReference type="AlphaFoldDB" id="W9XG31"/>
<dbReference type="PANTHER" id="PTHR24198">
    <property type="entry name" value="ANKYRIN REPEAT AND PROTEIN KINASE DOMAIN-CONTAINING PROTEIN"/>
    <property type="match status" value="1"/>
</dbReference>
<dbReference type="STRING" id="1182543.W9XG31"/>
<feature type="compositionally biased region" description="Acidic residues" evidence="3">
    <location>
        <begin position="161"/>
        <end position="171"/>
    </location>
</feature>
<dbReference type="OrthoDB" id="366390at2759"/>
<gene>
    <name evidence="4" type="ORF">A1O5_00823</name>
</gene>
<dbReference type="InterPro" id="IPR036770">
    <property type="entry name" value="Ankyrin_rpt-contain_sf"/>
</dbReference>
<evidence type="ECO:0000256" key="1">
    <source>
        <dbReference type="ARBA" id="ARBA00022737"/>
    </source>
</evidence>
<reference evidence="4 5" key="1">
    <citation type="submission" date="2013-03" db="EMBL/GenBank/DDBJ databases">
        <title>The Genome Sequence of Cladophialophora psammophila CBS 110553.</title>
        <authorList>
            <consortium name="The Broad Institute Genomics Platform"/>
            <person name="Cuomo C."/>
            <person name="de Hoog S."/>
            <person name="Gorbushina A."/>
            <person name="Walker B."/>
            <person name="Young S.K."/>
            <person name="Zeng Q."/>
            <person name="Gargeya S."/>
            <person name="Fitzgerald M."/>
            <person name="Haas B."/>
            <person name="Abouelleil A."/>
            <person name="Allen A.W."/>
            <person name="Alvarado L."/>
            <person name="Arachchi H.M."/>
            <person name="Berlin A.M."/>
            <person name="Chapman S.B."/>
            <person name="Gainer-Dewar J."/>
            <person name="Goldberg J."/>
            <person name="Griggs A."/>
            <person name="Gujja S."/>
            <person name="Hansen M."/>
            <person name="Howarth C."/>
            <person name="Imamovic A."/>
            <person name="Ireland A."/>
            <person name="Larimer J."/>
            <person name="McCowan C."/>
            <person name="Murphy C."/>
            <person name="Pearson M."/>
            <person name="Poon T.W."/>
            <person name="Priest M."/>
            <person name="Roberts A."/>
            <person name="Saif S."/>
            <person name="Shea T."/>
            <person name="Sisk P."/>
            <person name="Sykes S."/>
            <person name="Wortman J."/>
            <person name="Nusbaum C."/>
            <person name="Birren B."/>
        </authorList>
    </citation>
    <scope>NUCLEOTIDE SEQUENCE [LARGE SCALE GENOMIC DNA]</scope>
    <source>
        <strain evidence="4 5">CBS 110553</strain>
    </source>
</reference>
<dbReference type="Proteomes" id="UP000019471">
    <property type="component" value="Unassembled WGS sequence"/>
</dbReference>
<dbReference type="GeneID" id="19185559"/>
<dbReference type="HOGENOM" id="CLU_1562733_0_0_1"/>
<dbReference type="Gene3D" id="1.25.40.20">
    <property type="entry name" value="Ankyrin repeat-containing domain"/>
    <property type="match status" value="1"/>
</dbReference>
<organism evidence="4 5">
    <name type="scientific">Cladophialophora psammophila CBS 110553</name>
    <dbReference type="NCBI Taxonomy" id="1182543"/>
    <lineage>
        <taxon>Eukaryota</taxon>
        <taxon>Fungi</taxon>
        <taxon>Dikarya</taxon>
        <taxon>Ascomycota</taxon>
        <taxon>Pezizomycotina</taxon>
        <taxon>Eurotiomycetes</taxon>
        <taxon>Chaetothyriomycetidae</taxon>
        <taxon>Chaetothyriales</taxon>
        <taxon>Herpotrichiellaceae</taxon>
        <taxon>Cladophialophora</taxon>
    </lineage>
</organism>
<comment type="caution">
    <text evidence="4">The sequence shown here is derived from an EMBL/GenBank/DDBJ whole genome shotgun (WGS) entry which is preliminary data.</text>
</comment>
<dbReference type="SMART" id="SM00248">
    <property type="entry name" value="ANK"/>
    <property type="match status" value="3"/>
</dbReference>
<keyword evidence="5" id="KW-1185">Reference proteome</keyword>
<dbReference type="SUPFAM" id="SSF48403">
    <property type="entry name" value="Ankyrin repeat"/>
    <property type="match status" value="1"/>
</dbReference>
<dbReference type="Pfam" id="PF12796">
    <property type="entry name" value="Ank_2"/>
    <property type="match status" value="1"/>
</dbReference>
<sequence>MSAATLRTQDFVAGQDPPPIRLIPEHTTTNGIESGRTESSICLQSCCIIQQCAIKRHAAVVQKLLSTGNVDVNCQDRYGRTALWWAPRNRHEAVVNLLLEADNADINHRDTKYNRTPLEWATENGHDAVIKAQVEHVEENAYSKVLEHKRPARSKMKVSDMDSEEEDTELH</sequence>
<dbReference type="RefSeq" id="XP_007739632.1">
    <property type="nucleotide sequence ID" value="XM_007741442.1"/>
</dbReference>
<accession>W9XG31</accession>
<dbReference type="PANTHER" id="PTHR24198:SF165">
    <property type="entry name" value="ANKYRIN REPEAT-CONTAINING PROTEIN-RELATED"/>
    <property type="match status" value="1"/>
</dbReference>
<evidence type="ECO:0000256" key="3">
    <source>
        <dbReference type="SAM" id="MobiDB-lite"/>
    </source>
</evidence>
<dbReference type="EMBL" id="AMGX01000001">
    <property type="protein sequence ID" value="EXJ76315.1"/>
    <property type="molecule type" value="Genomic_DNA"/>
</dbReference>
<evidence type="ECO:0000313" key="5">
    <source>
        <dbReference type="Proteomes" id="UP000019471"/>
    </source>
</evidence>
<feature type="region of interest" description="Disordered" evidence="3">
    <location>
        <begin position="148"/>
        <end position="171"/>
    </location>
</feature>
<keyword evidence="1" id="KW-0677">Repeat</keyword>
<name>W9XG31_9EURO</name>
<evidence type="ECO:0000313" key="4">
    <source>
        <dbReference type="EMBL" id="EXJ76315.1"/>
    </source>
</evidence>
<dbReference type="InterPro" id="IPR002110">
    <property type="entry name" value="Ankyrin_rpt"/>
</dbReference>
<evidence type="ECO:0000256" key="2">
    <source>
        <dbReference type="ARBA" id="ARBA00023043"/>
    </source>
</evidence>